<keyword evidence="2" id="KW-1185">Reference proteome</keyword>
<sequence length="80" mass="8601">MFRALTLGKFFMIHLQHRVGQRPLDQVLPRPAAWSSVAAGGRTRWDVHSGITTAPKDAEAELDLPAHVVAAAVSGTNAND</sequence>
<gene>
    <name evidence="1" type="ORF">AV530_015371</name>
</gene>
<dbReference type="Proteomes" id="UP000190648">
    <property type="component" value="Unassembled WGS sequence"/>
</dbReference>
<reference evidence="1 2" key="1">
    <citation type="submission" date="2016-02" db="EMBL/GenBank/DDBJ databases">
        <title>Band-tailed pigeon sequencing and assembly.</title>
        <authorList>
            <person name="Soares A.E."/>
            <person name="Novak B.J."/>
            <person name="Rice E.S."/>
            <person name="O'Connell B."/>
            <person name="Chang D."/>
            <person name="Weber S."/>
            <person name="Shapiro B."/>
        </authorList>
    </citation>
    <scope>NUCLEOTIDE SEQUENCE [LARGE SCALE GENOMIC DNA]</scope>
    <source>
        <strain evidence="1">BTP2013</strain>
        <tissue evidence="1">Blood</tissue>
    </source>
</reference>
<dbReference type="AlphaFoldDB" id="A0A1V4JH85"/>
<name>A0A1V4JH85_PATFA</name>
<comment type="caution">
    <text evidence="1">The sequence shown here is derived from an EMBL/GenBank/DDBJ whole genome shotgun (WGS) entry which is preliminary data.</text>
</comment>
<proteinExistence type="predicted"/>
<organism evidence="1 2">
    <name type="scientific">Patagioenas fasciata monilis</name>
    <dbReference type="NCBI Taxonomy" id="372326"/>
    <lineage>
        <taxon>Eukaryota</taxon>
        <taxon>Metazoa</taxon>
        <taxon>Chordata</taxon>
        <taxon>Craniata</taxon>
        <taxon>Vertebrata</taxon>
        <taxon>Euteleostomi</taxon>
        <taxon>Archelosauria</taxon>
        <taxon>Archosauria</taxon>
        <taxon>Dinosauria</taxon>
        <taxon>Saurischia</taxon>
        <taxon>Theropoda</taxon>
        <taxon>Coelurosauria</taxon>
        <taxon>Aves</taxon>
        <taxon>Neognathae</taxon>
        <taxon>Neoaves</taxon>
        <taxon>Columbimorphae</taxon>
        <taxon>Columbiformes</taxon>
        <taxon>Columbidae</taxon>
        <taxon>Patagioenas</taxon>
    </lineage>
</organism>
<protein>
    <submittedName>
        <fullName evidence="1">Uncharacterized protein</fullName>
    </submittedName>
</protein>
<accession>A0A1V4JH85</accession>
<evidence type="ECO:0000313" key="2">
    <source>
        <dbReference type="Proteomes" id="UP000190648"/>
    </source>
</evidence>
<evidence type="ECO:0000313" key="1">
    <source>
        <dbReference type="EMBL" id="OPJ71546.1"/>
    </source>
</evidence>
<dbReference type="EMBL" id="LSYS01007412">
    <property type="protein sequence ID" value="OPJ71546.1"/>
    <property type="molecule type" value="Genomic_DNA"/>
</dbReference>